<keyword evidence="3" id="KW-1185">Reference proteome</keyword>
<gene>
    <name evidence="2" type="ORF">M421DRAFT_102185</name>
</gene>
<evidence type="ECO:0000259" key="1">
    <source>
        <dbReference type="Pfam" id="PF00135"/>
    </source>
</evidence>
<dbReference type="OrthoDB" id="6846267at2759"/>
<name>A0A6A5RK17_9PLEO</name>
<dbReference type="PANTHER" id="PTHR43142">
    <property type="entry name" value="CARBOXYLIC ESTER HYDROLASE"/>
    <property type="match status" value="1"/>
</dbReference>
<keyword evidence="2" id="KW-0378">Hydrolase</keyword>
<dbReference type="AlphaFoldDB" id="A0A6A5RK17"/>
<sequence>MRWYFEWSRAIGSIVSIVLPGDQVVQFHGIPYAAVPRRFKQSTLLENLNGTHRNFKFPGFACPHSFTMADDHSGGLYPNEQIIEVDELACLTVTLSIPLQYFTAVTAPQGSARQNPGQQEGGKRMPVMAYIHGGAFHVGKADAVHDTAPLVSQSIDDAQPVIAASLQYRIGALGFLATPDGGVNLGLCDQRTGLEWLQRFIGGFGGDESRVTMFGESAGGFSICCHMLGRPSARPLFNRAVIMSGVLGPLMVPVSQSEAGNAFNDICEILGIEETGRAALEKLESVPVQRLVEAGDTWTARGNFWRPVVDPSFFAHADVSWDAIPRLLADCPWVGALIVGNTASEGTPYSALAASLTPASFRAHISAGLSEQATDRVMQTYGIEEGMDHTLFALTATRYLGDVVFDAPIHALCSHLSSSSALNDTKLYRYIFAVPNPFPGASFHAVPHHWVDVYFLFRTLQFRFPNTTLKKISDEHARLWVRFAHGQAPWGECGEGGVMVADAVQGWKEMTLEEDEQGNGRDLARLGRLWDAWAEKRGDAAWAPVRVSQIIAAQEREEEGV</sequence>
<dbReference type="GO" id="GO:0016787">
    <property type="term" value="F:hydrolase activity"/>
    <property type="evidence" value="ECO:0007669"/>
    <property type="project" value="UniProtKB-KW"/>
</dbReference>
<accession>A0A6A5RK17</accession>
<dbReference type="GeneID" id="54344385"/>
<dbReference type="Proteomes" id="UP000800082">
    <property type="component" value="Unassembled WGS sequence"/>
</dbReference>
<dbReference type="InterPro" id="IPR002018">
    <property type="entry name" value="CarbesteraseB"/>
</dbReference>
<dbReference type="EMBL" id="ML978975">
    <property type="protein sequence ID" value="KAF1926766.1"/>
    <property type="molecule type" value="Genomic_DNA"/>
</dbReference>
<dbReference type="Pfam" id="PF00135">
    <property type="entry name" value="COesterase"/>
    <property type="match status" value="1"/>
</dbReference>
<dbReference type="Gene3D" id="3.40.50.1820">
    <property type="entry name" value="alpha/beta hydrolase"/>
    <property type="match status" value="1"/>
</dbReference>
<dbReference type="RefSeq" id="XP_033447018.1">
    <property type="nucleotide sequence ID" value="XM_033586739.1"/>
</dbReference>
<organism evidence="2 3">
    <name type="scientific">Didymella exigua CBS 183.55</name>
    <dbReference type="NCBI Taxonomy" id="1150837"/>
    <lineage>
        <taxon>Eukaryota</taxon>
        <taxon>Fungi</taxon>
        <taxon>Dikarya</taxon>
        <taxon>Ascomycota</taxon>
        <taxon>Pezizomycotina</taxon>
        <taxon>Dothideomycetes</taxon>
        <taxon>Pleosporomycetidae</taxon>
        <taxon>Pleosporales</taxon>
        <taxon>Pleosporineae</taxon>
        <taxon>Didymellaceae</taxon>
        <taxon>Didymella</taxon>
    </lineage>
</organism>
<dbReference type="PANTHER" id="PTHR43142:SF5">
    <property type="entry name" value="CARBOXYLIC ESTER HYDROLASE"/>
    <property type="match status" value="1"/>
</dbReference>
<evidence type="ECO:0000313" key="3">
    <source>
        <dbReference type="Proteomes" id="UP000800082"/>
    </source>
</evidence>
<dbReference type="InterPro" id="IPR029058">
    <property type="entry name" value="AB_hydrolase_fold"/>
</dbReference>
<feature type="domain" description="Carboxylesterase type B" evidence="1">
    <location>
        <begin position="22"/>
        <end position="513"/>
    </location>
</feature>
<reference evidence="2" key="1">
    <citation type="journal article" date="2020" name="Stud. Mycol.">
        <title>101 Dothideomycetes genomes: a test case for predicting lifestyles and emergence of pathogens.</title>
        <authorList>
            <person name="Haridas S."/>
            <person name="Albert R."/>
            <person name="Binder M."/>
            <person name="Bloem J."/>
            <person name="Labutti K."/>
            <person name="Salamov A."/>
            <person name="Andreopoulos B."/>
            <person name="Baker S."/>
            <person name="Barry K."/>
            <person name="Bills G."/>
            <person name="Bluhm B."/>
            <person name="Cannon C."/>
            <person name="Castanera R."/>
            <person name="Culley D."/>
            <person name="Daum C."/>
            <person name="Ezra D."/>
            <person name="Gonzalez J."/>
            <person name="Henrissat B."/>
            <person name="Kuo A."/>
            <person name="Liang C."/>
            <person name="Lipzen A."/>
            <person name="Lutzoni F."/>
            <person name="Magnuson J."/>
            <person name="Mondo S."/>
            <person name="Nolan M."/>
            <person name="Ohm R."/>
            <person name="Pangilinan J."/>
            <person name="Park H.-J."/>
            <person name="Ramirez L."/>
            <person name="Alfaro M."/>
            <person name="Sun H."/>
            <person name="Tritt A."/>
            <person name="Yoshinaga Y."/>
            <person name="Zwiers L.-H."/>
            <person name="Turgeon B."/>
            <person name="Goodwin S."/>
            <person name="Spatafora J."/>
            <person name="Crous P."/>
            <person name="Grigoriev I."/>
        </authorList>
    </citation>
    <scope>NUCLEOTIDE SEQUENCE</scope>
    <source>
        <strain evidence="2">CBS 183.55</strain>
    </source>
</reference>
<protein>
    <submittedName>
        <fullName evidence="2">Alpha/beta-hydrolase</fullName>
    </submittedName>
</protein>
<dbReference type="SUPFAM" id="SSF53474">
    <property type="entry name" value="alpha/beta-Hydrolases"/>
    <property type="match status" value="1"/>
</dbReference>
<proteinExistence type="predicted"/>
<evidence type="ECO:0000313" key="2">
    <source>
        <dbReference type="EMBL" id="KAF1926766.1"/>
    </source>
</evidence>